<name>A0A839QC16_MYCIR</name>
<proteinExistence type="predicted"/>
<dbReference type="SUPFAM" id="SSF52218">
    <property type="entry name" value="Flavoproteins"/>
    <property type="match status" value="1"/>
</dbReference>
<protein>
    <submittedName>
        <fullName evidence="2">Multimeric flavodoxin WrbA</fullName>
    </submittedName>
</protein>
<organism evidence="2 3">
    <name type="scientific">Mycolicibacterium iranicum</name>
    <name type="common">Mycobacterium iranicum</name>
    <dbReference type="NCBI Taxonomy" id="912594"/>
    <lineage>
        <taxon>Bacteria</taxon>
        <taxon>Bacillati</taxon>
        <taxon>Actinomycetota</taxon>
        <taxon>Actinomycetes</taxon>
        <taxon>Mycobacteriales</taxon>
        <taxon>Mycobacteriaceae</taxon>
        <taxon>Mycolicibacterium</taxon>
    </lineage>
</organism>
<gene>
    <name evidence="2" type="ORF">FHR72_003226</name>
</gene>
<comment type="caution">
    <text evidence="2">The sequence shown here is derived from an EMBL/GenBank/DDBJ whole genome shotgun (WGS) entry which is preliminary data.</text>
</comment>
<evidence type="ECO:0000313" key="3">
    <source>
        <dbReference type="Proteomes" id="UP000550501"/>
    </source>
</evidence>
<dbReference type="EMBL" id="JACHVU010000007">
    <property type="protein sequence ID" value="MBB2991736.1"/>
    <property type="molecule type" value="Genomic_DNA"/>
</dbReference>
<evidence type="ECO:0000313" key="2">
    <source>
        <dbReference type="EMBL" id="MBB2991736.1"/>
    </source>
</evidence>
<reference evidence="2 3" key="1">
    <citation type="submission" date="2020-08" db="EMBL/GenBank/DDBJ databases">
        <title>The Agave Microbiome: Exploring the role of microbial communities in plant adaptations to desert environments.</title>
        <authorList>
            <person name="Partida-Martinez L.P."/>
        </authorList>
    </citation>
    <scope>NUCLEOTIDE SEQUENCE [LARGE SCALE GENOMIC DNA]</scope>
    <source>
        <strain evidence="2 3">AT2.18</strain>
    </source>
</reference>
<sequence>MSASPRDDGNSHTLALAAGDGARKAGSAGSEVEHLFLDDYVDRDAPQLRTT</sequence>
<evidence type="ECO:0000256" key="1">
    <source>
        <dbReference type="SAM" id="MobiDB-lite"/>
    </source>
</evidence>
<accession>A0A839QC16</accession>
<feature type="region of interest" description="Disordered" evidence="1">
    <location>
        <begin position="1"/>
        <end position="51"/>
    </location>
</feature>
<dbReference type="Proteomes" id="UP000550501">
    <property type="component" value="Unassembled WGS sequence"/>
</dbReference>
<feature type="compositionally biased region" description="Basic and acidic residues" evidence="1">
    <location>
        <begin position="1"/>
        <end position="10"/>
    </location>
</feature>
<keyword evidence="3" id="KW-1185">Reference proteome</keyword>
<dbReference type="InterPro" id="IPR029039">
    <property type="entry name" value="Flavoprotein-like_sf"/>
</dbReference>
<dbReference type="AlphaFoldDB" id="A0A839QC16"/>
<feature type="compositionally biased region" description="Basic and acidic residues" evidence="1">
    <location>
        <begin position="31"/>
        <end position="51"/>
    </location>
</feature>